<dbReference type="KEGG" id="doe:DENOEST_1149"/>
<keyword evidence="3" id="KW-1185">Reference proteome</keyword>
<organism evidence="2 3">
    <name type="scientific">Denitratisoma oestradiolicum</name>
    <dbReference type="NCBI Taxonomy" id="311182"/>
    <lineage>
        <taxon>Bacteria</taxon>
        <taxon>Pseudomonadati</taxon>
        <taxon>Pseudomonadota</taxon>
        <taxon>Betaproteobacteria</taxon>
        <taxon>Nitrosomonadales</taxon>
        <taxon>Sterolibacteriaceae</taxon>
        <taxon>Denitratisoma</taxon>
    </lineage>
</organism>
<protein>
    <submittedName>
        <fullName evidence="2">Transposase</fullName>
    </submittedName>
</protein>
<dbReference type="GO" id="GO:0003677">
    <property type="term" value="F:DNA binding"/>
    <property type="evidence" value="ECO:0007669"/>
    <property type="project" value="InterPro"/>
</dbReference>
<evidence type="ECO:0000313" key="2">
    <source>
        <dbReference type="EMBL" id="CAB1368314.1"/>
    </source>
</evidence>
<name>A0A6S6YKQ2_9PROT</name>
<dbReference type="GO" id="GO:0006313">
    <property type="term" value="P:DNA transposition"/>
    <property type="evidence" value="ECO:0007669"/>
    <property type="project" value="InterPro"/>
</dbReference>
<dbReference type="InterPro" id="IPR002559">
    <property type="entry name" value="Transposase_11"/>
</dbReference>
<feature type="domain" description="Transposase IS4-like" evidence="1">
    <location>
        <begin position="2"/>
        <end position="42"/>
    </location>
</feature>
<gene>
    <name evidence="2" type="ORF">DENOEST_1149</name>
</gene>
<dbReference type="AlphaFoldDB" id="A0A6S6YKQ2"/>
<dbReference type="EMBL" id="LR778301">
    <property type="protein sequence ID" value="CAB1368314.1"/>
    <property type="molecule type" value="Genomic_DNA"/>
</dbReference>
<proteinExistence type="predicted"/>
<sequence length="56" mass="6597">MRSKVEHPFLSLKRLWGFAKTRYRGLAKNANRAFAMLAMINLVKWGRPVTRQLRPI</sequence>
<dbReference type="Pfam" id="PF01609">
    <property type="entry name" value="DDE_Tnp_1"/>
    <property type="match status" value="1"/>
</dbReference>
<accession>A0A6S6YKQ2</accession>
<reference evidence="2 3" key="1">
    <citation type="submission" date="2020-03" db="EMBL/GenBank/DDBJ databases">
        <authorList>
            <consortium name="Genoscope - CEA"/>
            <person name="William W."/>
        </authorList>
    </citation>
    <scope>NUCLEOTIDE SEQUENCE [LARGE SCALE GENOMIC DNA]</scope>
    <source>
        <strain evidence="3">DSM 16959</strain>
    </source>
</reference>
<dbReference type="Proteomes" id="UP000515733">
    <property type="component" value="Chromosome"/>
</dbReference>
<dbReference type="GO" id="GO:0004803">
    <property type="term" value="F:transposase activity"/>
    <property type="evidence" value="ECO:0007669"/>
    <property type="project" value="InterPro"/>
</dbReference>
<evidence type="ECO:0000259" key="1">
    <source>
        <dbReference type="Pfam" id="PF01609"/>
    </source>
</evidence>
<evidence type="ECO:0000313" key="3">
    <source>
        <dbReference type="Proteomes" id="UP000515733"/>
    </source>
</evidence>